<evidence type="ECO:0000313" key="2">
    <source>
        <dbReference type="EMBL" id="CAP70436.1"/>
    </source>
</evidence>
<dbReference type="EMBL" id="CU638743">
    <property type="protein sequence ID" value="CAP70436.1"/>
    <property type="molecule type" value="Genomic_DNA"/>
</dbReference>
<gene>
    <name evidence="2" type="ORF">PODANS_3_5124</name>
</gene>
<keyword evidence="4" id="KW-1185">Reference proteome</keyword>
<evidence type="ECO:0000313" key="4">
    <source>
        <dbReference type="Proteomes" id="UP000001197"/>
    </source>
</evidence>
<reference evidence="2" key="2">
    <citation type="submission" date="2008-07" db="EMBL/GenBank/DDBJ databases">
        <authorList>
            <person name="Genoscope - CEA"/>
        </authorList>
    </citation>
    <scope>NUCLEOTIDE SEQUENCE</scope>
    <source>
        <strain evidence="2">S mat+</strain>
    </source>
</reference>
<dbReference type="KEGG" id="pan:PODANSg6339"/>
<feature type="region of interest" description="Disordered" evidence="1">
    <location>
        <begin position="1"/>
        <end position="41"/>
    </location>
</feature>
<reference evidence="3" key="4">
    <citation type="submission" date="2015-04" db="EMBL/GenBank/DDBJ databases">
        <title>Maintaining two mating types: Structure of the mating type locus and its role in heterokaryosis in Podospora anserina.</title>
        <authorList>
            <person name="Grognet P."/>
            <person name="Bidard F."/>
            <person name="Kuchly C."/>
            <person name="Chan Ho Tong L."/>
            <person name="Coppin E."/>
            <person name="Ait Benkhali J."/>
            <person name="Couloux A."/>
            <person name="Wincker P."/>
            <person name="Debuchy R."/>
            <person name="Silar P."/>
        </authorList>
    </citation>
    <scope>NUCLEOTIDE SEQUENCE</scope>
</reference>
<name>B2AZP8_PODAN</name>
<dbReference type="GeneID" id="6193501"/>
<feature type="compositionally biased region" description="Polar residues" evidence="1">
    <location>
        <begin position="12"/>
        <end position="34"/>
    </location>
</feature>
<sequence>MSRPPQRIYHRQPQQTPSALTYSTMPQQNQQKTLIKTEAPDQDTPKDFSYYRFVTNEWWSVKSGYRTHNEAHTRAGGFLAGNKEDMHKLTDLVHKFKKVKSAEVPDNFVWCPWFCDDQNIKFAEEARGGGWPRVDGMPVLRRVTSIEMHGLGLPISILLSPEADIGPMDQQQLILPQQVQNPAVATPQSDLTAVSEPLHREHSAVQDTVAQNERKTPPTDGNQQAKPVHSNNINQPVTSGAGSSGAGARAGQNPMKEAAFRGAEAAAMLVTTEALPQNTAFGKQLTPVAMGRELAQARCRFLARLIAERILREPEFNEPYHAFQRASIKTLHYLLYTEAWRTGRVLGLRFVGGPLGNRDAASISQIEHLMHEIHWRVARTFSRTQEA</sequence>
<dbReference type="VEuPathDB" id="FungiDB:PODANS_3_5124"/>
<evidence type="ECO:0000313" key="3">
    <source>
        <dbReference type="EMBL" id="CDP27028.1"/>
    </source>
</evidence>
<reference evidence="4" key="3">
    <citation type="journal article" date="2014" name="Genetics">
        <title>Maintaining two mating types: Structure of the mating type locus and its role in heterokaryosis in Podospora anserina.</title>
        <authorList>
            <person name="Grognet P."/>
            <person name="Bidard F."/>
            <person name="Kuchly C."/>
            <person name="Tong L.C.H."/>
            <person name="Coppin E."/>
            <person name="Benkhali J.A."/>
            <person name="Couloux A."/>
            <person name="Wincker P."/>
            <person name="Debuchy R."/>
            <person name="Silar P."/>
        </authorList>
    </citation>
    <scope>GENOME REANNOTATION</scope>
    <source>
        <strain evidence="4">S / ATCC MYA-4624 / DSM 980 / FGSC 10383</strain>
    </source>
</reference>
<dbReference type="AlphaFoldDB" id="B2AZP8"/>
<dbReference type="OrthoDB" id="10642578at2759"/>
<dbReference type="HOGENOM" id="CLU_713945_0_0_1"/>
<proteinExistence type="predicted"/>
<protein>
    <submittedName>
        <fullName evidence="2">Podospora anserina S mat+ genomic DNA chromosome 3, supercontig 2</fullName>
    </submittedName>
</protein>
<accession>B2AZP8</accession>
<feature type="compositionally biased region" description="Polar residues" evidence="1">
    <location>
        <begin position="219"/>
        <end position="238"/>
    </location>
</feature>
<dbReference type="RefSeq" id="XP_001909304.1">
    <property type="nucleotide sequence ID" value="XM_001909269.1"/>
</dbReference>
<evidence type="ECO:0000256" key="1">
    <source>
        <dbReference type="SAM" id="MobiDB-lite"/>
    </source>
</evidence>
<organism evidence="2">
    <name type="scientific">Podospora anserina (strain S / ATCC MYA-4624 / DSM 980 / FGSC 10383)</name>
    <name type="common">Pleurage anserina</name>
    <dbReference type="NCBI Taxonomy" id="515849"/>
    <lineage>
        <taxon>Eukaryota</taxon>
        <taxon>Fungi</taxon>
        <taxon>Dikarya</taxon>
        <taxon>Ascomycota</taxon>
        <taxon>Pezizomycotina</taxon>
        <taxon>Sordariomycetes</taxon>
        <taxon>Sordariomycetidae</taxon>
        <taxon>Sordariales</taxon>
        <taxon>Podosporaceae</taxon>
        <taxon>Podospora</taxon>
        <taxon>Podospora anserina</taxon>
    </lineage>
</organism>
<dbReference type="Proteomes" id="UP000001197">
    <property type="component" value="Chromosome 3"/>
</dbReference>
<reference evidence="2 4" key="1">
    <citation type="journal article" date="2008" name="Genome Biol.">
        <title>The genome sequence of the model ascomycete fungus Podospora anserina.</title>
        <authorList>
            <person name="Espagne E."/>
            <person name="Lespinet O."/>
            <person name="Malagnac F."/>
            <person name="Da Silva C."/>
            <person name="Jaillon O."/>
            <person name="Porcel B.M."/>
            <person name="Couloux A."/>
            <person name="Aury J.-M."/>
            <person name="Segurens B."/>
            <person name="Poulain J."/>
            <person name="Anthouard V."/>
            <person name="Grossetete S."/>
            <person name="Khalili H."/>
            <person name="Coppin E."/>
            <person name="Dequard-Chablat M."/>
            <person name="Picard M."/>
            <person name="Contamine V."/>
            <person name="Arnaise S."/>
            <person name="Bourdais A."/>
            <person name="Berteaux-Lecellier V."/>
            <person name="Gautheret D."/>
            <person name="de Vries R.P."/>
            <person name="Battaglia E."/>
            <person name="Coutinho P.M."/>
            <person name="Danchin E.G.J."/>
            <person name="Henrissat B."/>
            <person name="El Khoury R."/>
            <person name="Sainsard-Chanet A."/>
            <person name="Boivin A."/>
            <person name="Pinan-Lucarre B."/>
            <person name="Sellem C.H."/>
            <person name="Debuchy R."/>
            <person name="Wincker P."/>
            <person name="Weissenbach J."/>
            <person name="Silar P."/>
        </authorList>
    </citation>
    <scope>NUCLEOTIDE SEQUENCE [LARGE SCALE GENOMIC DNA]</scope>
    <source>
        <strain evidence="4">S / ATCC MYA-4624 / DSM 980 / FGSC 10383</strain>
        <strain evidence="2">S mat+</strain>
    </source>
</reference>
<dbReference type="EMBL" id="FO904938">
    <property type="protein sequence ID" value="CDP27028.1"/>
    <property type="molecule type" value="Genomic_DNA"/>
</dbReference>
<feature type="region of interest" description="Disordered" evidence="1">
    <location>
        <begin position="196"/>
        <end position="254"/>
    </location>
</feature>